<dbReference type="InterPro" id="IPR016888">
    <property type="entry name" value="UCP028498"/>
</dbReference>
<evidence type="ECO:0008006" key="3">
    <source>
        <dbReference type="Google" id="ProtNLM"/>
    </source>
</evidence>
<dbReference type="Proteomes" id="UP000050345">
    <property type="component" value="Unassembled WGS sequence"/>
</dbReference>
<evidence type="ECO:0000313" key="1">
    <source>
        <dbReference type="EMBL" id="KPX12837.1"/>
    </source>
</evidence>
<gene>
    <name evidence="1" type="ORF">ALO73_200229</name>
</gene>
<evidence type="ECO:0000313" key="2">
    <source>
        <dbReference type="Proteomes" id="UP000050345"/>
    </source>
</evidence>
<dbReference type="AlphaFoldDB" id="A0A9X0H463"/>
<accession>A0A9X0H463</accession>
<dbReference type="EMBL" id="LJQF01000172">
    <property type="protein sequence ID" value="KPX12837.1"/>
    <property type="molecule type" value="Genomic_DNA"/>
</dbReference>
<sequence length="131" mass="14846">MNWEKTDLQRIIKADDLHIAPLRSDGRTYGTPTWIWCVEVDGSLYVRPYNGLLSGWYQAAKEQKTGQVVVMGITCPVQFEAVDASLNGRIDDAYRSKYTASRYLAPMISERAKAATLRLLPLNKGFRIPHE</sequence>
<name>A0A9X0H463_PSESX</name>
<comment type="caution">
    <text evidence="1">The sequence shown here is derived from an EMBL/GenBank/DDBJ whole genome shotgun (WGS) entry which is preliminary data.</text>
</comment>
<reference evidence="1 2" key="1">
    <citation type="submission" date="2015-09" db="EMBL/GenBank/DDBJ databases">
        <title>Genome announcement of multiple Pseudomonas syringae strains.</title>
        <authorList>
            <person name="Thakur S."/>
            <person name="Wang P.W."/>
            <person name="Gong Y."/>
            <person name="Weir B.S."/>
            <person name="Guttman D.S."/>
        </authorList>
    </citation>
    <scope>NUCLEOTIDE SEQUENCE [LARGE SCALE GENOMIC DNA]</scope>
    <source>
        <strain evidence="1 2">ICMP9757</strain>
    </source>
</reference>
<organism evidence="1 2">
    <name type="scientific">Pseudomonas syringae pv. daphniphylli</name>
    <dbReference type="NCBI Taxonomy" id="264455"/>
    <lineage>
        <taxon>Bacteria</taxon>
        <taxon>Pseudomonadati</taxon>
        <taxon>Pseudomonadota</taxon>
        <taxon>Gammaproteobacteria</taxon>
        <taxon>Pseudomonadales</taxon>
        <taxon>Pseudomonadaceae</taxon>
        <taxon>Pseudomonas</taxon>
        <taxon>Pseudomonas syringae</taxon>
    </lineage>
</organism>
<protein>
    <recommendedName>
        <fullName evidence="3">DUF2255 family protein</fullName>
    </recommendedName>
</protein>
<dbReference type="RefSeq" id="WP_044321774.1">
    <property type="nucleotide sequence ID" value="NZ_JYHD01000070.1"/>
</dbReference>
<proteinExistence type="predicted"/>
<dbReference type="Pfam" id="PF10012">
    <property type="entry name" value="DUF2255"/>
    <property type="match status" value="1"/>
</dbReference>